<accession>A0A395T5D4</accession>
<evidence type="ECO:0000256" key="3">
    <source>
        <dbReference type="ARBA" id="ARBA00022989"/>
    </source>
</evidence>
<comment type="subcellular location">
    <subcellularLocation>
        <location evidence="1">Membrane</location>
        <topology evidence="1">Multi-pass membrane protein</topology>
    </subcellularLocation>
</comment>
<feature type="transmembrane region" description="Helical" evidence="7">
    <location>
        <begin position="578"/>
        <end position="599"/>
    </location>
</feature>
<feature type="compositionally biased region" description="Low complexity" evidence="6">
    <location>
        <begin position="68"/>
        <end position="78"/>
    </location>
</feature>
<keyword evidence="10" id="KW-1185">Reference proteome</keyword>
<feature type="transmembrane region" description="Helical" evidence="7">
    <location>
        <begin position="511"/>
        <end position="536"/>
    </location>
</feature>
<name>A0A395T5D4_9HYPO</name>
<organism evidence="9 10">
    <name type="scientific">Fusarium longipes</name>
    <dbReference type="NCBI Taxonomy" id="694270"/>
    <lineage>
        <taxon>Eukaryota</taxon>
        <taxon>Fungi</taxon>
        <taxon>Dikarya</taxon>
        <taxon>Ascomycota</taxon>
        <taxon>Pezizomycotina</taxon>
        <taxon>Sordariomycetes</taxon>
        <taxon>Hypocreomycetidae</taxon>
        <taxon>Hypocreales</taxon>
        <taxon>Nectriaceae</taxon>
        <taxon>Fusarium</taxon>
    </lineage>
</organism>
<dbReference type="InterPro" id="IPR036259">
    <property type="entry name" value="MFS_trans_sf"/>
</dbReference>
<feature type="transmembrane region" description="Helical" evidence="7">
    <location>
        <begin position="332"/>
        <end position="357"/>
    </location>
</feature>
<dbReference type="Proteomes" id="UP000266234">
    <property type="component" value="Unassembled WGS sequence"/>
</dbReference>
<evidence type="ECO:0000259" key="8">
    <source>
        <dbReference type="PROSITE" id="PS50850"/>
    </source>
</evidence>
<keyword evidence="2 7" id="KW-0812">Transmembrane</keyword>
<feature type="transmembrane region" description="Helical" evidence="7">
    <location>
        <begin position="169"/>
        <end position="189"/>
    </location>
</feature>
<dbReference type="OrthoDB" id="3357846at2759"/>
<evidence type="ECO:0000256" key="5">
    <source>
        <dbReference type="ARBA" id="ARBA00023180"/>
    </source>
</evidence>
<evidence type="ECO:0000256" key="7">
    <source>
        <dbReference type="SAM" id="Phobius"/>
    </source>
</evidence>
<sequence>MSDIIRDAPLGQLIRFVTRNKYLQYPEEKPDFKLPDAWDMVINNPDVIIDESPAANNNNTLLTGTALASSASSTVAATEDPKMKGETEKDTEDIERADTVPVRLHRSRSPQDTQAYTLDRLEADEEHDVEKVKSIPVVPKRTKDGHILVDWYYSDDNENPHNWTNNRRLGVALIICLYTFVVYTSSAIYTSSTEGIMRAFGVSQLKATLGLSLYVLGYGTGPLVFSPLSEIPRIGRNPVYIVTMFLFVIISIPTALVKNYPGLMVLRFLQGFFGSPCLASGGASLGDIYSFMALPYAMMAWVAAAYCGPALGPLLSGFAVPVKGWRWSLYESIWASAPIFILMFLLLPETSGANILLRRAERLRKLTGNQRFMSQSEIDQRHMKVSAIALDALIKPMEITIKDPAVLFVQIYTAIIYGIYYSFFEVFPRVYPVYYNMNLGEIGLVFLCVLVSCMIGVAVYLSYLYFYMDPRIAKRGWPIQESRLVPALPTSIGPTIGLFLFAWTARASIHWIVPTIGITIYGATVFVVMQCIFVYIPLSYPMYAASLFAANDFFRSALACGSVLFAQPLFDNLGVDKGTSLLGGLSVIGIIGIWLLYFYGAKLRSLSKFAISDHVE</sequence>
<feature type="transmembrane region" description="Helical" evidence="7">
    <location>
        <begin position="543"/>
        <end position="566"/>
    </location>
</feature>
<dbReference type="PANTHER" id="PTHR23502">
    <property type="entry name" value="MAJOR FACILITATOR SUPERFAMILY"/>
    <property type="match status" value="1"/>
</dbReference>
<feature type="transmembrane region" description="Helical" evidence="7">
    <location>
        <begin position="298"/>
        <end position="320"/>
    </location>
</feature>
<evidence type="ECO:0000256" key="1">
    <source>
        <dbReference type="ARBA" id="ARBA00004141"/>
    </source>
</evidence>
<evidence type="ECO:0000313" key="10">
    <source>
        <dbReference type="Proteomes" id="UP000266234"/>
    </source>
</evidence>
<dbReference type="InterPro" id="IPR011701">
    <property type="entry name" value="MFS"/>
</dbReference>
<keyword evidence="5" id="KW-0325">Glycoprotein</keyword>
<feature type="region of interest" description="Disordered" evidence="6">
    <location>
        <begin position="68"/>
        <end position="92"/>
    </location>
</feature>
<feature type="transmembrane region" description="Helical" evidence="7">
    <location>
        <begin position="444"/>
        <end position="466"/>
    </location>
</feature>
<dbReference type="FunFam" id="1.20.1250.20:FF:000011">
    <property type="entry name" value="MFS multidrug transporter, putative"/>
    <property type="match status" value="1"/>
</dbReference>
<evidence type="ECO:0000256" key="2">
    <source>
        <dbReference type="ARBA" id="ARBA00022692"/>
    </source>
</evidence>
<feature type="transmembrane region" description="Helical" evidence="7">
    <location>
        <begin position="268"/>
        <end position="286"/>
    </location>
</feature>
<evidence type="ECO:0000256" key="6">
    <source>
        <dbReference type="SAM" id="MobiDB-lite"/>
    </source>
</evidence>
<feature type="transmembrane region" description="Helical" evidence="7">
    <location>
        <begin position="209"/>
        <end position="226"/>
    </location>
</feature>
<dbReference type="Gene3D" id="1.20.1250.20">
    <property type="entry name" value="MFS general substrate transporter like domains"/>
    <property type="match status" value="1"/>
</dbReference>
<evidence type="ECO:0000256" key="4">
    <source>
        <dbReference type="ARBA" id="ARBA00023136"/>
    </source>
</evidence>
<feature type="transmembrane region" description="Helical" evidence="7">
    <location>
        <begin position="238"/>
        <end position="256"/>
    </location>
</feature>
<feature type="transmembrane region" description="Helical" evidence="7">
    <location>
        <begin position="487"/>
        <end position="505"/>
    </location>
</feature>
<dbReference type="GO" id="GO:0005886">
    <property type="term" value="C:plasma membrane"/>
    <property type="evidence" value="ECO:0007669"/>
    <property type="project" value="TreeGrafter"/>
</dbReference>
<dbReference type="PANTHER" id="PTHR23502:SF23">
    <property type="entry name" value="FLUCONAZOLE RESISTANCE PROTEIN 1"/>
    <property type="match status" value="1"/>
</dbReference>
<reference evidence="9 10" key="1">
    <citation type="journal article" date="2018" name="PLoS Pathog.">
        <title>Evolution of structural diversity of trichothecenes, a family of toxins produced by plant pathogenic and entomopathogenic fungi.</title>
        <authorList>
            <person name="Proctor R.H."/>
            <person name="McCormick S.P."/>
            <person name="Kim H.S."/>
            <person name="Cardoza R.E."/>
            <person name="Stanley A.M."/>
            <person name="Lindo L."/>
            <person name="Kelly A."/>
            <person name="Brown D.W."/>
            <person name="Lee T."/>
            <person name="Vaughan M.M."/>
            <person name="Alexander N.J."/>
            <person name="Busman M."/>
            <person name="Gutierrez S."/>
        </authorList>
    </citation>
    <scope>NUCLEOTIDE SEQUENCE [LARGE SCALE GENOMIC DNA]</scope>
    <source>
        <strain evidence="9 10">NRRL 20695</strain>
    </source>
</reference>
<comment type="caution">
    <text evidence="9">The sequence shown here is derived from an EMBL/GenBank/DDBJ whole genome shotgun (WGS) entry which is preliminary data.</text>
</comment>
<protein>
    <recommendedName>
        <fullName evidence="8">Major facilitator superfamily (MFS) profile domain-containing protein</fullName>
    </recommendedName>
</protein>
<proteinExistence type="predicted"/>
<dbReference type="STRING" id="694270.A0A395T5D4"/>
<dbReference type="Pfam" id="PF07690">
    <property type="entry name" value="MFS_1"/>
    <property type="match status" value="1"/>
</dbReference>
<dbReference type="GO" id="GO:1990961">
    <property type="term" value="P:xenobiotic detoxification by transmembrane export across the plasma membrane"/>
    <property type="evidence" value="ECO:0007669"/>
    <property type="project" value="TreeGrafter"/>
</dbReference>
<keyword evidence="4 7" id="KW-0472">Membrane</keyword>
<feature type="domain" description="Major facilitator superfamily (MFS) profile" evidence="8">
    <location>
        <begin position="171"/>
        <end position="604"/>
    </location>
</feature>
<feature type="compositionally biased region" description="Basic and acidic residues" evidence="6">
    <location>
        <begin position="79"/>
        <end position="92"/>
    </location>
</feature>
<dbReference type="SUPFAM" id="SSF103473">
    <property type="entry name" value="MFS general substrate transporter"/>
    <property type="match status" value="1"/>
</dbReference>
<gene>
    <name evidence="9" type="ORF">FLONG3_2230</name>
</gene>
<dbReference type="InterPro" id="IPR020846">
    <property type="entry name" value="MFS_dom"/>
</dbReference>
<dbReference type="CDD" id="cd17323">
    <property type="entry name" value="MFS_Tpo1_MDR_like"/>
    <property type="match status" value="1"/>
</dbReference>
<dbReference type="GO" id="GO:0015244">
    <property type="term" value="F:fluconazole transmembrane transporter activity"/>
    <property type="evidence" value="ECO:0007669"/>
    <property type="project" value="TreeGrafter"/>
</dbReference>
<dbReference type="EMBL" id="PXOG01000043">
    <property type="protein sequence ID" value="RGP79676.1"/>
    <property type="molecule type" value="Genomic_DNA"/>
</dbReference>
<feature type="transmembrane region" description="Helical" evidence="7">
    <location>
        <begin position="405"/>
        <end position="424"/>
    </location>
</feature>
<evidence type="ECO:0000313" key="9">
    <source>
        <dbReference type="EMBL" id="RGP79676.1"/>
    </source>
</evidence>
<dbReference type="AlphaFoldDB" id="A0A395T5D4"/>
<keyword evidence="3 7" id="KW-1133">Transmembrane helix</keyword>
<dbReference type="PROSITE" id="PS50850">
    <property type="entry name" value="MFS"/>
    <property type="match status" value="1"/>
</dbReference>